<organism evidence="3 4">
    <name type="scientific">Hymenobacter endophyticus</name>
    <dbReference type="NCBI Taxonomy" id="3076335"/>
    <lineage>
        <taxon>Bacteria</taxon>
        <taxon>Pseudomonadati</taxon>
        <taxon>Bacteroidota</taxon>
        <taxon>Cytophagia</taxon>
        <taxon>Cytophagales</taxon>
        <taxon>Hymenobacteraceae</taxon>
        <taxon>Hymenobacter</taxon>
    </lineage>
</organism>
<dbReference type="Pfam" id="PF22311">
    <property type="entry name" value="DUF6970"/>
    <property type="match status" value="1"/>
</dbReference>
<dbReference type="PROSITE" id="PS51257">
    <property type="entry name" value="PROKAR_LIPOPROTEIN"/>
    <property type="match status" value="1"/>
</dbReference>
<accession>A0ABU3TIX2</accession>
<dbReference type="InterPro" id="IPR054243">
    <property type="entry name" value="DUF6970"/>
</dbReference>
<dbReference type="Proteomes" id="UP001250698">
    <property type="component" value="Unassembled WGS sequence"/>
</dbReference>
<evidence type="ECO:0000313" key="3">
    <source>
        <dbReference type="EMBL" id="MDU0371318.1"/>
    </source>
</evidence>
<reference evidence="3 4" key="1">
    <citation type="submission" date="2023-10" db="EMBL/GenBank/DDBJ databases">
        <title>Hymenobacter endophyticus sp. nov., an isolate from the leaf tissues of wheat.</title>
        <authorList>
            <person name="Dai Y."/>
        </authorList>
    </citation>
    <scope>NUCLEOTIDE SEQUENCE [LARGE SCALE GENOMIC DNA]</scope>
    <source>
        <strain evidence="3 4">ZK17L-C2</strain>
    </source>
</reference>
<evidence type="ECO:0000256" key="1">
    <source>
        <dbReference type="SAM" id="SignalP"/>
    </source>
</evidence>
<sequence length="121" mass="13186">MKQFFYFLLLGAASGLLGACDEFDIAKDTPACVRTQTEEFARGAASCKTDQHTIGASVKEYRFQNQTVYVLDMGNCIADGSAEVIGENCQRLGFLGGFGGSTTVNGESFTKAEYKRTIWQN</sequence>
<comment type="caution">
    <text evidence="3">The sequence shown here is derived from an EMBL/GenBank/DDBJ whole genome shotgun (WGS) entry which is preliminary data.</text>
</comment>
<dbReference type="RefSeq" id="WP_315998783.1">
    <property type="nucleotide sequence ID" value="NZ_JAWDJT010000008.1"/>
</dbReference>
<keyword evidence="1" id="KW-0732">Signal</keyword>
<feature type="chain" id="PRO_5047061642" description="DUF6970 domain-containing protein" evidence="1">
    <location>
        <begin position="20"/>
        <end position="121"/>
    </location>
</feature>
<dbReference type="EMBL" id="JAWDJT010000008">
    <property type="protein sequence ID" value="MDU0371318.1"/>
    <property type="molecule type" value="Genomic_DNA"/>
</dbReference>
<evidence type="ECO:0000259" key="2">
    <source>
        <dbReference type="Pfam" id="PF22311"/>
    </source>
</evidence>
<keyword evidence="4" id="KW-1185">Reference proteome</keyword>
<feature type="signal peptide" evidence="1">
    <location>
        <begin position="1"/>
        <end position="19"/>
    </location>
</feature>
<evidence type="ECO:0000313" key="4">
    <source>
        <dbReference type="Proteomes" id="UP001250698"/>
    </source>
</evidence>
<name>A0ABU3TIX2_9BACT</name>
<protein>
    <recommendedName>
        <fullName evidence="2">DUF6970 domain-containing protein</fullName>
    </recommendedName>
</protein>
<gene>
    <name evidence="3" type="ORF">ROI90_12995</name>
</gene>
<feature type="domain" description="DUF6970" evidence="2">
    <location>
        <begin position="49"/>
        <end position="121"/>
    </location>
</feature>
<proteinExistence type="predicted"/>